<proteinExistence type="predicted"/>
<keyword evidence="3" id="KW-0804">Transcription</keyword>
<dbReference type="AlphaFoldDB" id="A0A1G7PWJ1"/>
<name>A0A1G7PWJ1_9BACT</name>
<keyword evidence="1" id="KW-0805">Transcription regulation</keyword>
<protein>
    <submittedName>
        <fullName evidence="5">AraC-type DNA-binding protein</fullName>
    </submittedName>
</protein>
<feature type="domain" description="HTH araC/xylS-type" evidence="4">
    <location>
        <begin position="195"/>
        <end position="293"/>
    </location>
</feature>
<dbReference type="GO" id="GO:0003700">
    <property type="term" value="F:DNA-binding transcription factor activity"/>
    <property type="evidence" value="ECO:0007669"/>
    <property type="project" value="InterPro"/>
</dbReference>
<evidence type="ECO:0000256" key="1">
    <source>
        <dbReference type="ARBA" id="ARBA00023015"/>
    </source>
</evidence>
<dbReference type="PANTHER" id="PTHR43280:SF32">
    <property type="entry name" value="TRANSCRIPTIONAL REGULATORY PROTEIN"/>
    <property type="match status" value="1"/>
</dbReference>
<gene>
    <name evidence="5" type="ORF">SAMN04487996_113155</name>
</gene>
<dbReference type="PANTHER" id="PTHR43280">
    <property type="entry name" value="ARAC-FAMILY TRANSCRIPTIONAL REGULATOR"/>
    <property type="match status" value="1"/>
</dbReference>
<organism evidence="5 6">
    <name type="scientific">Dyadobacter soli</name>
    <dbReference type="NCBI Taxonomy" id="659014"/>
    <lineage>
        <taxon>Bacteria</taxon>
        <taxon>Pseudomonadati</taxon>
        <taxon>Bacteroidota</taxon>
        <taxon>Cytophagia</taxon>
        <taxon>Cytophagales</taxon>
        <taxon>Spirosomataceae</taxon>
        <taxon>Dyadobacter</taxon>
    </lineage>
</organism>
<evidence type="ECO:0000313" key="5">
    <source>
        <dbReference type="EMBL" id="SDF90697.1"/>
    </source>
</evidence>
<keyword evidence="2 5" id="KW-0238">DNA-binding</keyword>
<sequence>MPKKLTGSAKFGRGNNISFMEGALSRAGEYLLGLKKLDTNTLSTPAQFSEYTILFIPEGEGVYHADFGTFPYSGPVLLFSTPLQVIHIEQRIPAPVTMLQFHGDFYCIEYHRKEVACNGLLFNNIYIQPAVPLTGKDIPLYTNLLQDIDEEFRQDAPSEIVLRAYLQLLLAKSSSIKMKLIANHDDAKEKDEQMEQFRQLLDEHYLDLHKPNDYAQLLAMSPNNFSKRCSRYFRKTPSQLIQERIVLEAKKRLHLTRQSIKEIAYALKFKDEYYFSRFFKKVTRVSPQTFRAQTGISIVADLSKP</sequence>
<reference evidence="6" key="1">
    <citation type="submission" date="2016-10" db="EMBL/GenBank/DDBJ databases">
        <authorList>
            <person name="Varghese N."/>
            <person name="Submissions S."/>
        </authorList>
    </citation>
    <scope>NUCLEOTIDE SEQUENCE [LARGE SCALE GENOMIC DNA]</scope>
    <source>
        <strain evidence="6">DSM 25329</strain>
    </source>
</reference>
<dbReference type="EMBL" id="FNAN01000013">
    <property type="protein sequence ID" value="SDF90697.1"/>
    <property type="molecule type" value="Genomic_DNA"/>
</dbReference>
<dbReference type="PROSITE" id="PS01124">
    <property type="entry name" value="HTH_ARAC_FAMILY_2"/>
    <property type="match status" value="1"/>
</dbReference>
<dbReference type="InterPro" id="IPR009057">
    <property type="entry name" value="Homeodomain-like_sf"/>
</dbReference>
<dbReference type="Gene3D" id="1.10.10.60">
    <property type="entry name" value="Homeodomain-like"/>
    <property type="match status" value="1"/>
</dbReference>
<accession>A0A1G7PWJ1</accession>
<dbReference type="Proteomes" id="UP000198748">
    <property type="component" value="Unassembled WGS sequence"/>
</dbReference>
<dbReference type="STRING" id="659014.SAMN04487996_113155"/>
<dbReference type="SMART" id="SM00342">
    <property type="entry name" value="HTH_ARAC"/>
    <property type="match status" value="1"/>
</dbReference>
<evidence type="ECO:0000256" key="3">
    <source>
        <dbReference type="ARBA" id="ARBA00023163"/>
    </source>
</evidence>
<dbReference type="GO" id="GO:0043565">
    <property type="term" value="F:sequence-specific DNA binding"/>
    <property type="evidence" value="ECO:0007669"/>
    <property type="project" value="InterPro"/>
</dbReference>
<dbReference type="Pfam" id="PF12833">
    <property type="entry name" value="HTH_18"/>
    <property type="match status" value="1"/>
</dbReference>
<dbReference type="InterPro" id="IPR018060">
    <property type="entry name" value="HTH_AraC"/>
</dbReference>
<evidence type="ECO:0000256" key="2">
    <source>
        <dbReference type="ARBA" id="ARBA00023125"/>
    </source>
</evidence>
<dbReference type="SUPFAM" id="SSF46689">
    <property type="entry name" value="Homeodomain-like"/>
    <property type="match status" value="1"/>
</dbReference>
<evidence type="ECO:0000259" key="4">
    <source>
        <dbReference type="PROSITE" id="PS01124"/>
    </source>
</evidence>
<keyword evidence="6" id="KW-1185">Reference proteome</keyword>
<evidence type="ECO:0000313" key="6">
    <source>
        <dbReference type="Proteomes" id="UP000198748"/>
    </source>
</evidence>